<keyword evidence="3" id="KW-0106">Calcium</keyword>
<dbReference type="Gene3D" id="1.10.238.10">
    <property type="entry name" value="EF-hand"/>
    <property type="match status" value="1"/>
</dbReference>
<evidence type="ECO:0000259" key="4">
    <source>
        <dbReference type="PROSITE" id="PS50222"/>
    </source>
</evidence>
<evidence type="ECO:0000256" key="1">
    <source>
        <dbReference type="ARBA" id="ARBA00022723"/>
    </source>
</evidence>
<dbReference type="InterPro" id="IPR011992">
    <property type="entry name" value="EF-hand-dom_pair"/>
</dbReference>
<reference evidence="5" key="1">
    <citation type="submission" date="2022-11" db="UniProtKB">
        <authorList>
            <consortium name="EnsemblMetazoa"/>
        </authorList>
    </citation>
    <scope>IDENTIFICATION</scope>
</reference>
<dbReference type="PROSITE" id="PS50222">
    <property type="entry name" value="EF_HAND_2"/>
    <property type="match status" value="1"/>
</dbReference>
<dbReference type="EnsemblMetazoa" id="XM_038222087.1">
    <property type="protein sequence ID" value="XP_038078015.1"/>
    <property type="gene ID" value="LOC119745605"/>
</dbReference>
<dbReference type="SUPFAM" id="SSF47473">
    <property type="entry name" value="EF-hand"/>
    <property type="match status" value="1"/>
</dbReference>
<feature type="domain" description="EF-hand" evidence="4">
    <location>
        <begin position="100"/>
        <end position="135"/>
    </location>
</feature>
<protein>
    <recommendedName>
        <fullName evidence="4">EF-hand domain-containing protein</fullName>
    </recommendedName>
</protein>
<evidence type="ECO:0000313" key="6">
    <source>
        <dbReference type="Proteomes" id="UP000887568"/>
    </source>
</evidence>
<dbReference type="OMA" id="FTHDEIF"/>
<dbReference type="InterPro" id="IPR018247">
    <property type="entry name" value="EF_Hand_1_Ca_BS"/>
</dbReference>
<proteinExistence type="predicted"/>
<evidence type="ECO:0000256" key="2">
    <source>
        <dbReference type="ARBA" id="ARBA00022737"/>
    </source>
</evidence>
<dbReference type="PROSITE" id="PS00018">
    <property type="entry name" value="EF_HAND_1"/>
    <property type="match status" value="1"/>
</dbReference>
<dbReference type="OrthoDB" id="114727at2759"/>
<organism evidence="5 6">
    <name type="scientific">Patiria miniata</name>
    <name type="common">Bat star</name>
    <name type="synonym">Asterina miniata</name>
    <dbReference type="NCBI Taxonomy" id="46514"/>
    <lineage>
        <taxon>Eukaryota</taxon>
        <taxon>Metazoa</taxon>
        <taxon>Echinodermata</taxon>
        <taxon>Eleutherozoa</taxon>
        <taxon>Asterozoa</taxon>
        <taxon>Asteroidea</taxon>
        <taxon>Valvatacea</taxon>
        <taxon>Valvatida</taxon>
        <taxon>Asterinidae</taxon>
        <taxon>Patiria</taxon>
    </lineage>
</organism>
<evidence type="ECO:0000256" key="3">
    <source>
        <dbReference type="ARBA" id="ARBA00022837"/>
    </source>
</evidence>
<dbReference type="Proteomes" id="UP000887568">
    <property type="component" value="Unplaced"/>
</dbReference>
<sequence length="187" mass="21487">MKNYSGNADSILTPEKIAELEKSTHFTAKEIQRVISYYAQYDKSLNGQDGIPVEDLSEIPELCGCPFYERIVYAYLERSTMSLKAEAFLRMFSTLSSRATAEEKSRALFDCLDCSHDGSLGFDELFRFYKSILNPAVDDDYIVDLVVRILERPGIKEEHRVPYEEFLKLISPEEIQEKMTVDLQLTT</sequence>
<dbReference type="GeneID" id="119745605"/>
<dbReference type="AlphaFoldDB" id="A0A914BPY1"/>
<keyword evidence="1" id="KW-0479">Metal-binding</keyword>
<accession>A0A914BPY1</accession>
<dbReference type="InterPro" id="IPR002048">
    <property type="entry name" value="EF_hand_dom"/>
</dbReference>
<dbReference type="PANTHER" id="PTHR45942">
    <property type="entry name" value="PROTEIN PHOSPATASE 3 REGULATORY SUBUNIT B ALPHA ISOFORM TYPE 1"/>
    <property type="match status" value="1"/>
</dbReference>
<evidence type="ECO:0000313" key="5">
    <source>
        <dbReference type="EnsemblMetazoa" id="XP_038078015.1"/>
    </source>
</evidence>
<name>A0A914BPY1_PATMI</name>
<dbReference type="GO" id="GO:0005509">
    <property type="term" value="F:calcium ion binding"/>
    <property type="evidence" value="ECO:0007669"/>
    <property type="project" value="InterPro"/>
</dbReference>
<keyword evidence="2" id="KW-0677">Repeat</keyword>
<dbReference type="RefSeq" id="XP_038078015.1">
    <property type="nucleotide sequence ID" value="XM_038222087.1"/>
</dbReference>
<keyword evidence="6" id="KW-1185">Reference proteome</keyword>